<evidence type="ECO:0000313" key="4">
    <source>
        <dbReference type="Proteomes" id="UP000177140"/>
    </source>
</evidence>
<feature type="chain" id="PRO_5009584160" description="Peptidoglycan binding-like domain-containing protein" evidence="1">
    <location>
        <begin position="28"/>
        <end position="643"/>
    </location>
</feature>
<evidence type="ECO:0000313" key="3">
    <source>
        <dbReference type="EMBL" id="OHA62400.1"/>
    </source>
</evidence>
<organism evidence="3 4">
    <name type="scientific">Candidatus Vogelbacteria bacterium RIFOXYD2_FULL_44_9</name>
    <dbReference type="NCBI Taxonomy" id="1802441"/>
    <lineage>
        <taxon>Bacteria</taxon>
        <taxon>Candidatus Vogeliibacteriota</taxon>
    </lineage>
</organism>
<dbReference type="InterPro" id="IPR002477">
    <property type="entry name" value="Peptidoglycan-bd-like"/>
</dbReference>
<feature type="domain" description="Peptidoglycan binding-like" evidence="2">
    <location>
        <begin position="67"/>
        <end position="122"/>
    </location>
</feature>
<dbReference type="Gene3D" id="1.10.101.10">
    <property type="entry name" value="PGBD-like superfamily/PGBD"/>
    <property type="match status" value="1"/>
</dbReference>
<evidence type="ECO:0000256" key="1">
    <source>
        <dbReference type="SAM" id="SignalP"/>
    </source>
</evidence>
<dbReference type="InterPro" id="IPR036366">
    <property type="entry name" value="PGBDSf"/>
</dbReference>
<protein>
    <recommendedName>
        <fullName evidence="2">Peptidoglycan binding-like domain-containing protein</fullName>
    </recommendedName>
</protein>
<dbReference type="SUPFAM" id="SSF47090">
    <property type="entry name" value="PGBD-like"/>
    <property type="match status" value="1"/>
</dbReference>
<accession>A0A1G2QP48</accession>
<evidence type="ECO:0000259" key="2">
    <source>
        <dbReference type="Pfam" id="PF01471"/>
    </source>
</evidence>
<sequence>MSKMLKLTSLVVGLAMVLSFVAVPASAATIDELMAQIATLTAQIAALKGGAVTTGTTFTRNLTVGSTGADVTALQQILIDGGYLDIASPTTYFGSMTKAALVKYQRENAISATGYFGPITRAFVNSSAVTTTTGGTTTTTTTGTSITTPGVEGSITVTVNPSPSSGLTVREGDTKIGVLGLKLEAKTSDIAIQRVKVDLGSSTIFYNKLFSRIYLLDGSTVLAESALNSSTVVKDGSTYYITLSGFNTVVSKDSTKVLTLALDAMSSIDSTYDANATYGLLIPADGVRGVDGASLSQTGPTAALSRRTVTIGASSLADSATLKISLNSASLAPQELVADQNTAGDEYDKLPLMVFDLKAEKDDVKVTDLVAGITRGGVTTTASGTTAYLYEGSTLVGSATVVGTTATAMTATFSDIDYIVPKDSTKVLTLKMDVVDAGAAVTTFIGDVTYGANVTAENTSGTAITETGTATGYTLSVLSSGLQISLASVPTISKDSVTSSTGISTTTVTATFNVTVKAMGNDIVLPTVASDTPMFAKTDATNSFEVYADGVASALTAYSTSTNYTIPSSCSVAGLTNGCTLAEGSEVTIPVTYTFLSRNAAGTAVTAGNYAVQLIKVNYGATVTTATFMSSINGWRSPATYLQ</sequence>
<feature type="signal peptide" evidence="1">
    <location>
        <begin position="1"/>
        <end position="27"/>
    </location>
</feature>
<dbReference type="AlphaFoldDB" id="A0A1G2QP48"/>
<gene>
    <name evidence="3" type="ORF">A2556_02665</name>
</gene>
<name>A0A1G2QP48_9BACT</name>
<keyword evidence="1" id="KW-0732">Signal</keyword>
<dbReference type="Proteomes" id="UP000177140">
    <property type="component" value="Unassembled WGS sequence"/>
</dbReference>
<dbReference type="Pfam" id="PF01471">
    <property type="entry name" value="PG_binding_1"/>
    <property type="match status" value="1"/>
</dbReference>
<dbReference type="InterPro" id="IPR036365">
    <property type="entry name" value="PGBD-like_sf"/>
</dbReference>
<comment type="caution">
    <text evidence="3">The sequence shown here is derived from an EMBL/GenBank/DDBJ whole genome shotgun (WGS) entry which is preliminary data.</text>
</comment>
<dbReference type="EMBL" id="MHTM01000015">
    <property type="protein sequence ID" value="OHA62400.1"/>
    <property type="molecule type" value="Genomic_DNA"/>
</dbReference>
<proteinExistence type="predicted"/>
<reference evidence="3 4" key="1">
    <citation type="journal article" date="2016" name="Nat. Commun.">
        <title>Thousands of microbial genomes shed light on interconnected biogeochemical processes in an aquifer system.</title>
        <authorList>
            <person name="Anantharaman K."/>
            <person name="Brown C.T."/>
            <person name="Hug L.A."/>
            <person name="Sharon I."/>
            <person name="Castelle C.J."/>
            <person name="Probst A.J."/>
            <person name="Thomas B.C."/>
            <person name="Singh A."/>
            <person name="Wilkins M.J."/>
            <person name="Karaoz U."/>
            <person name="Brodie E.L."/>
            <person name="Williams K.H."/>
            <person name="Hubbard S.S."/>
            <person name="Banfield J.F."/>
        </authorList>
    </citation>
    <scope>NUCLEOTIDE SEQUENCE [LARGE SCALE GENOMIC DNA]</scope>
</reference>